<dbReference type="EMBL" id="BAAAPN010000056">
    <property type="protein sequence ID" value="GAA1765576.1"/>
    <property type="molecule type" value="Genomic_DNA"/>
</dbReference>
<evidence type="ECO:0000313" key="3">
    <source>
        <dbReference type="Proteomes" id="UP001501475"/>
    </source>
</evidence>
<dbReference type="SUPFAM" id="SSF54001">
    <property type="entry name" value="Cysteine proteinases"/>
    <property type="match status" value="1"/>
</dbReference>
<proteinExistence type="predicted"/>
<reference evidence="3" key="1">
    <citation type="journal article" date="2019" name="Int. J. Syst. Evol. Microbiol.">
        <title>The Global Catalogue of Microorganisms (GCM) 10K type strain sequencing project: providing services to taxonomists for standard genome sequencing and annotation.</title>
        <authorList>
            <consortium name="The Broad Institute Genomics Platform"/>
            <consortium name="The Broad Institute Genome Sequencing Center for Infectious Disease"/>
            <person name="Wu L."/>
            <person name="Ma J."/>
        </authorList>
    </citation>
    <scope>NUCLEOTIDE SEQUENCE [LARGE SCALE GENOMIC DNA]</scope>
    <source>
        <strain evidence="3">JCM 15591</strain>
    </source>
</reference>
<gene>
    <name evidence="2" type="ORF">GCM10009810_25600</name>
</gene>
<accession>A0ABP4WY32</accession>
<organism evidence="2 3">
    <name type="scientific">Nostocoides vanveenii</name>
    <dbReference type="NCBI Taxonomy" id="330835"/>
    <lineage>
        <taxon>Bacteria</taxon>
        <taxon>Bacillati</taxon>
        <taxon>Actinomycetota</taxon>
        <taxon>Actinomycetes</taxon>
        <taxon>Micrococcales</taxon>
        <taxon>Intrasporangiaceae</taxon>
        <taxon>Nostocoides</taxon>
    </lineage>
</organism>
<dbReference type="SMART" id="SM00460">
    <property type="entry name" value="TGc"/>
    <property type="match status" value="1"/>
</dbReference>
<dbReference type="Proteomes" id="UP001501475">
    <property type="component" value="Unassembled WGS sequence"/>
</dbReference>
<feature type="domain" description="Transglutaminase-like" evidence="1">
    <location>
        <begin position="158"/>
        <end position="218"/>
    </location>
</feature>
<evidence type="ECO:0000313" key="2">
    <source>
        <dbReference type="EMBL" id="GAA1765576.1"/>
    </source>
</evidence>
<dbReference type="InterPro" id="IPR038765">
    <property type="entry name" value="Papain-like_cys_pep_sf"/>
</dbReference>
<dbReference type="Gene3D" id="3.10.620.30">
    <property type="match status" value="1"/>
</dbReference>
<dbReference type="Gene3D" id="2.60.40.2250">
    <property type="match status" value="1"/>
</dbReference>
<keyword evidence="3" id="KW-1185">Reference proteome</keyword>
<dbReference type="PANTHER" id="PTHR33490:SF12">
    <property type="entry name" value="BLL5557 PROTEIN"/>
    <property type="match status" value="1"/>
</dbReference>
<dbReference type="RefSeq" id="WP_344066973.1">
    <property type="nucleotide sequence ID" value="NZ_BAAAPN010000056.1"/>
</dbReference>
<sequence length="274" mass="28604">MTTTSSSRRVCAHIELQVTEVADLVLSIAVATDAVDATEQLTVTSDGQALPAEAIEEIVATDGTRLHRLAAAPVGQLVVDYTATVAPGASERPVSPLEAIVFTRPSRYCDSDRLAAVTATHFGGLAGAELVAAVADWVYTQIAYTPGSSQVTDGALEVYLSRTGVCRDMAQLVVTFLRASGMPARLVSVYAPGLSPMDFHAVAEVALDGTWRVIDATRLAPRASMVRIATGRDAADTAFLTVNAGRADLVTMSVFAVADPDLPVEDTAAVVSLS</sequence>
<dbReference type="InterPro" id="IPR002931">
    <property type="entry name" value="Transglutaminase-like"/>
</dbReference>
<protein>
    <submittedName>
        <fullName evidence="2">Transglutaminase family protein</fullName>
    </submittedName>
</protein>
<dbReference type="Pfam" id="PF01841">
    <property type="entry name" value="Transglut_core"/>
    <property type="match status" value="1"/>
</dbReference>
<evidence type="ECO:0000259" key="1">
    <source>
        <dbReference type="SMART" id="SM00460"/>
    </source>
</evidence>
<dbReference type="PANTHER" id="PTHR33490">
    <property type="entry name" value="BLR5614 PROTEIN-RELATED"/>
    <property type="match status" value="1"/>
</dbReference>
<name>A0ABP4WY32_9MICO</name>
<comment type="caution">
    <text evidence="2">The sequence shown here is derived from an EMBL/GenBank/DDBJ whole genome shotgun (WGS) entry which is preliminary data.</text>
</comment>